<dbReference type="Gene3D" id="1.10.3160.10">
    <property type="entry name" value="Bbcrasp-1"/>
    <property type="match status" value="1"/>
</dbReference>
<organism evidence="1 2">
    <name type="scientific">Borreliella japonica</name>
    <name type="common">Borrelia japonica</name>
    <dbReference type="NCBI Taxonomy" id="34095"/>
    <lineage>
        <taxon>Bacteria</taxon>
        <taxon>Pseudomonadati</taxon>
        <taxon>Spirochaetota</taxon>
        <taxon>Spirochaetia</taxon>
        <taxon>Spirochaetales</taxon>
        <taxon>Borreliaceae</taxon>
        <taxon>Borreliella</taxon>
    </lineage>
</organism>
<dbReference type="RefSeq" id="WP_091973475.1">
    <property type="nucleotide sequence ID" value="NZ_CP124065.1"/>
</dbReference>
<dbReference type="PROSITE" id="PS51257">
    <property type="entry name" value="PROKAR_LIPOPROTEIN"/>
    <property type="match status" value="1"/>
</dbReference>
<keyword evidence="1" id="KW-0449">Lipoprotein</keyword>
<proteinExistence type="predicted"/>
<sequence length="293" mass="34287">MNKIKLSIFITSGIITFFSCKLNYSDDQKKIASFTETNFTETKFTETKDNELNLQKDTKKQVDQRSTKDLKIPIKDKTDLIDKLSEILTREMPIIKRDRLQTEIPSQFGLKNSMFELINVYKINSKNGEKLREKMNSSLTESQKMRRQFYSSLSYNTTDIFNLAEIVNKLYKNPKAHDTIKKISRGIQIQQRFEVALEDLSININTLKENTFNKNTLEEIYAVIVDLVEIKKEWLNTIETLIKSSNATLELQYNTEKLKDHIQELYKDKIISICSRSEQALIHLDTLFKCNKI</sequence>
<dbReference type="OrthoDB" id="351944at2"/>
<name>A0A1G4Q2Y9_BORJA</name>
<dbReference type="NCBIfam" id="NF033729">
    <property type="entry name" value="borfam54_2"/>
    <property type="match status" value="1"/>
</dbReference>
<dbReference type="InterPro" id="IPR008421">
    <property type="entry name" value="Borrelia_lipoprotein_PFam54/60"/>
</dbReference>
<dbReference type="EMBL" id="FMTE01000005">
    <property type="protein sequence ID" value="SCW38963.1"/>
    <property type="molecule type" value="Genomic_DNA"/>
</dbReference>
<evidence type="ECO:0000313" key="2">
    <source>
        <dbReference type="Proteomes" id="UP000199262"/>
    </source>
</evidence>
<accession>A0A1G4Q2Y9</accession>
<keyword evidence="2" id="KW-1185">Reference proteome</keyword>
<protein>
    <submittedName>
        <fullName evidence="1">Lipoprotein</fullName>
    </submittedName>
</protein>
<dbReference type="AlphaFoldDB" id="A0A1G4Q2Y9"/>
<dbReference type="Proteomes" id="UP000199262">
    <property type="component" value="Unassembled WGS sequence"/>
</dbReference>
<gene>
    <name evidence="1" type="ORF">SAMN02983004_00905</name>
</gene>
<dbReference type="Pfam" id="PF05714">
    <property type="entry name" value="PFam54_60"/>
    <property type="match status" value="1"/>
</dbReference>
<evidence type="ECO:0000313" key="1">
    <source>
        <dbReference type="EMBL" id="SCW38963.1"/>
    </source>
</evidence>
<reference evidence="2" key="1">
    <citation type="submission" date="2016-10" db="EMBL/GenBank/DDBJ databases">
        <authorList>
            <person name="Varghese N."/>
            <person name="Submissions S."/>
        </authorList>
    </citation>
    <scope>NUCLEOTIDE SEQUENCE [LARGE SCALE GENOMIC DNA]</scope>
    <source>
        <strain evidence="2">ATCC 51557</strain>
    </source>
</reference>
<dbReference type="NCBIfam" id="NF033728">
    <property type="entry name" value="borfam54_1"/>
    <property type="match status" value="1"/>
</dbReference>